<dbReference type="EMBL" id="JAIFOC010000099">
    <property type="protein sequence ID" value="MBX4223349.1"/>
    <property type="molecule type" value="Genomic_DNA"/>
</dbReference>
<dbReference type="NCBIfam" id="TIGR01167">
    <property type="entry name" value="LPXTG_anchor"/>
    <property type="match status" value="1"/>
</dbReference>
<organism evidence="1 2">
    <name type="scientific">Enterococcus faecium</name>
    <name type="common">Streptococcus faecium</name>
    <dbReference type="NCBI Taxonomy" id="1352"/>
    <lineage>
        <taxon>Bacteria</taxon>
        <taxon>Bacillati</taxon>
        <taxon>Bacillota</taxon>
        <taxon>Bacilli</taxon>
        <taxon>Lactobacillales</taxon>
        <taxon>Enterococcaceae</taxon>
        <taxon>Enterococcus</taxon>
    </lineage>
</organism>
<dbReference type="Proteomes" id="UP001139644">
    <property type="component" value="Unassembled WGS sequence"/>
</dbReference>
<reference evidence="1" key="1">
    <citation type="journal article" date="2022" name="J. Anim. Sci.">
        <title>Whole genome sequence analyses-based assessment of virulence potential and antimicrobial susceptibilities and resistance of Enterococcus faecium strains isolated from commercial swine and cattle probiotic products.</title>
        <authorList>
            <person name="Shridhar P.B."/>
            <person name="Amachawadi R.G."/>
            <person name="Tokach M."/>
            <person name="Patel I."/>
            <person name="Gangiredla J."/>
            <person name="Mammel M."/>
            <person name="Nagaraja T.G."/>
        </authorList>
    </citation>
    <scope>NUCLEOTIDE SEQUENCE</scope>
    <source>
        <strain evidence="1">EF215</strain>
    </source>
</reference>
<dbReference type="AlphaFoldDB" id="A0A9X1GDM0"/>
<protein>
    <submittedName>
        <fullName evidence="1">LPXTG cell wall anchor domain-containing protein</fullName>
    </submittedName>
</protein>
<comment type="caution">
    <text evidence="1">The sequence shown here is derived from an EMBL/GenBank/DDBJ whole genome shotgun (WGS) entry which is preliminary data.</text>
</comment>
<name>A0A9X1GDM0_ENTFC</name>
<proteinExistence type="predicted"/>
<sequence>MDYTLTVNSRTDIGSQIVTISLGEETVNNNYTITATDTAKLTINPTLLLPSTGGIGLLPFVFLGMIFIFSGFFYFIHRKKKAGEQR</sequence>
<gene>
    <name evidence="1" type="ORF">KYX88_11070</name>
</gene>
<evidence type="ECO:0000313" key="1">
    <source>
        <dbReference type="EMBL" id="MBX4223349.1"/>
    </source>
</evidence>
<accession>A0A9X1GDM0</accession>
<evidence type="ECO:0000313" key="2">
    <source>
        <dbReference type="Proteomes" id="UP001139644"/>
    </source>
</evidence>